<comment type="caution">
    <text evidence="5">The sequence shown here is derived from an EMBL/GenBank/DDBJ whole genome shotgun (WGS) entry which is preliminary data.</text>
</comment>
<evidence type="ECO:0000259" key="4">
    <source>
        <dbReference type="PROSITE" id="PS51677"/>
    </source>
</evidence>
<feature type="signal peptide" evidence="3">
    <location>
        <begin position="1"/>
        <end position="34"/>
    </location>
</feature>
<dbReference type="CDD" id="cd10917">
    <property type="entry name" value="CE4_NodB_like_6s_7s"/>
    <property type="match status" value="1"/>
</dbReference>
<dbReference type="PANTHER" id="PTHR10587">
    <property type="entry name" value="GLYCOSYL TRANSFERASE-RELATED"/>
    <property type="match status" value="1"/>
</dbReference>
<evidence type="ECO:0000313" key="6">
    <source>
        <dbReference type="Proteomes" id="UP001139353"/>
    </source>
</evidence>
<feature type="chain" id="PRO_5040729323" evidence="3">
    <location>
        <begin position="35"/>
        <end position="305"/>
    </location>
</feature>
<accession>A0A9X1YLA6</accession>
<sequence>MIRTLPRHSLRPSPAARLAVLVVLVAGLSAGARAQDAAASASAASASAASAHARSHAETLRHTHLVRLQEHLEKPEEDLHRTCRFESDIATLPPEGVVALTFDDGPEPGHTEAILAVLGRHQVPATFFLIAEKAKAHPELAAQERALPGAVIGNHSWSHPNFHDIPVEEQTSEVDRADALLHADLGATPLFRYPYGNSSCDTNERVHTMGYRIVGWHVDSCDWGFDGPKGLTAAEALSCGVLPAYRQDFLGHVVASVRAHRGGVVLMHETQHISVDNLDALIVKLQAEGYRFSTPAAPEYAASLR</sequence>
<dbReference type="AlphaFoldDB" id="A0A9X1YLA6"/>
<name>A0A9X1YLA6_9BURK</name>
<keyword evidence="6" id="KW-1185">Reference proteome</keyword>
<dbReference type="InterPro" id="IPR011330">
    <property type="entry name" value="Glyco_hydro/deAcase_b/a-brl"/>
</dbReference>
<dbReference type="GO" id="GO:0016810">
    <property type="term" value="F:hydrolase activity, acting on carbon-nitrogen (but not peptide) bonds"/>
    <property type="evidence" value="ECO:0007669"/>
    <property type="project" value="InterPro"/>
</dbReference>
<dbReference type="EMBL" id="JAJLJH010000002">
    <property type="protein sequence ID" value="MCK9686467.1"/>
    <property type="molecule type" value="Genomic_DNA"/>
</dbReference>
<dbReference type="GO" id="GO:0046872">
    <property type="term" value="F:metal ion binding"/>
    <property type="evidence" value="ECO:0007669"/>
    <property type="project" value="UniProtKB-KW"/>
</dbReference>
<dbReference type="PANTHER" id="PTHR10587:SF133">
    <property type="entry name" value="CHITIN DEACETYLASE 1-RELATED"/>
    <property type="match status" value="1"/>
</dbReference>
<evidence type="ECO:0000256" key="3">
    <source>
        <dbReference type="SAM" id="SignalP"/>
    </source>
</evidence>
<feature type="domain" description="NodB homology" evidence="4">
    <location>
        <begin position="96"/>
        <end position="293"/>
    </location>
</feature>
<gene>
    <name evidence="5" type="ORF">LPC04_12190</name>
</gene>
<dbReference type="GO" id="GO:0016020">
    <property type="term" value="C:membrane"/>
    <property type="evidence" value="ECO:0007669"/>
    <property type="project" value="TreeGrafter"/>
</dbReference>
<dbReference type="Pfam" id="PF01522">
    <property type="entry name" value="Polysacc_deac_1"/>
    <property type="match status" value="1"/>
</dbReference>
<protein>
    <submittedName>
        <fullName evidence="5">Polysaccharide deacetylase family protein</fullName>
    </submittedName>
</protein>
<proteinExistence type="predicted"/>
<dbReference type="GO" id="GO:0005975">
    <property type="term" value="P:carbohydrate metabolic process"/>
    <property type="evidence" value="ECO:0007669"/>
    <property type="project" value="InterPro"/>
</dbReference>
<dbReference type="Proteomes" id="UP001139353">
    <property type="component" value="Unassembled WGS sequence"/>
</dbReference>
<keyword evidence="2" id="KW-0378">Hydrolase</keyword>
<keyword evidence="1" id="KW-0479">Metal-binding</keyword>
<dbReference type="RefSeq" id="WP_275682491.1">
    <property type="nucleotide sequence ID" value="NZ_JAJLJH010000002.1"/>
</dbReference>
<evidence type="ECO:0000256" key="1">
    <source>
        <dbReference type="ARBA" id="ARBA00022723"/>
    </source>
</evidence>
<dbReference type="PROSITE" id="PS51677">
    <property type="entry name" value="NODB"/>
    <property type="match status" value="1"/>
</dbReference>
<organism evidence="5 6">
    <name type="scientific">Scleromatobacter humisilvae</name>
    <dbReference type="NCBI Taxonomy" id="2897159"/>
    <lineage>
        <taxon>Bacteria</taxon>
        <taxon>Pseudomonadati</taxon>
        <taxon>Pseudomonadota</taxon>
        <taxon>Betaproteobacteria</taxon>
        <taxon>Burkholderiales</taxon>
        <taxon>Sphaerotilaceae</taxon>
        <taxon>Scleromatobacter</taxon>
    </lineage>
</organism>
<dbReference type="InterPro" id="IPR002509">
    <property type="entry name" value="NODB_dom"/>
</dbReference>
<keyword evidence="3" id="KW-0732">Signal</keyword>
<dbReference type="Gene3D" id="3.20.20.370">
    <property type="entry name" value="Glycoside hydrolase/deacetylase"/>
    <property type="match status" value="1"/>
</dbReference>
<evidence type="ECO:0000313" key="5">
    <source>
        <dbReference type="EMBL" id="MCK9686467.1"/>
    </source>
</evidence>
<reference evidence="5" key="1">
    <citation type="submission" date="2021-11" db="EMBL/GenBank/DDBJ databases">
        <title>BS-T2-15 a new species belonging to the Comamonadaceae family isolated from the soil of a French oak forest.</title>
        <authorList>
            <person name="Mieszkin S."/>
            <person name="Alain K."/>
        </authorList>
    </citation>
    <scope>NUCLEOTIDE SEQUENCE</scope>
    <source>
        <strain evidence="5">BS-T2-15</strain>
    </source>
</reference>
<dbReference type="InterPro" id="IPR050248">
    <property type="entry name" value="Polysacc_deacetylase_ArnD"/>
</dbReference>
<dbReference type="SUPFAM" id="SSF88713">
    <property type="entry name" value="Glycoside hydrolase/deacetylase"/>
    <property type="match status" value="1"/>
</dbReference>
<evidence type="ECO:0000256" key="2">
    <source>
        <dbReference type="ARBA" id="ARBA00022801"/>
    </source>
</evidence>